<dbReference type="OrthoDB" id="9048614at2759"/>
<protein>
    <recommendedName>
        <fullName evidence="4">Apolipoprotein C-I</fullName>
    </recommendedName>
</protein>
<gene>
    <name evidence="2" type="ORF">AB205_0176160</name>
</gene>
<feature type="chain" id="PRO_5013795841" description="Apolipoprotein C-I" evidence="1">
    <location>
        <begin position="19"/>
        <end position="65"/>
    </location>
</feature>
<evidence type="ECO:0000313" key="2">
    <source>
        <dbReference type="EMBL" id="PIO29556.1"/>
    </source>
</evidence>
<dbReference type="Proteomes" id="UP000228934">
    <property type="component" value="Unassembled WGS sequence"/>
</dbReference>
<sequence>MKVIFLLLTIGLLAGAQARSFFKDEPKTKWESALDSFWQTLNKMEEAADEATSKMKDSQLGKELE</sequence>
<name>A0A2G9RNQ9_AQUCT</name>
<evidence type="ECO:0000313" key="3">
    <source>
        <dbReference type="Proteomes" id="UP000228934"/>
    </source>
</evidence>
<accession>A0A2G9RNQ9</accession>
<feature type="signal peptide" evidence="1">
    <location>
        <begin position="1"/>
        <end position="18"/>
    </location>
</feature>
<evidence type="ECO:0008006" key="4">
    <source>
        <dbReference type="Google" id="ProtNLM"/>
    </source>
</evidence>
<keyword evidence="1" id="KW-0732">Signal</keyword>
<evidence type="ECO:0000256" key="1">
    <source>
        <dbReference type="SAM" id="SignalP"/>
    </source>
</evidence>
<dbReference type="SUPFAM" id="SSF47162">
    <property type="entry name" value="Apolipoprotein"/>
    <property type="match status" value="1"/>
</dbReference>
<organism evidence="2 3">
    <name type="scientific">Aquarana catesbeiana</name>
    <name type="common">American bullfrog</name>
    <name type="synonym">Rana catesbeiana</name>
    <dbReference type="NCBI Taxonomy" id="8400"/>
    <lineage>
        <taxon>Eukaryota</taxon>
        <taxon>Metazoa</taxon>
        <taxon>Chordata</taxon>
        <taxon>Craniata</taxon>
        <taxon>Vertebrata</taxon>
        <taxon>Euteleostomi</taxon>
        <taxon>Amphibia</taxon>
        <taxon>Batrachia</taxon>
        <taxon>Anura</taxon>
        <taxon>Neobatrachia</taxon>
        <taxon>Ranoidea</taxon>
        <taxon>Ranidae</taxon>
        <taxon>Aquarana</taxon>
    </lineage>
</organism>
<keyword evidence="3" id="KW-1185">Reference proteome</keyword>
<dbReference type="EMBL" id="KV934709">
    <property type="protein sequence ID" value="PIO29556.1"/>
    <property type="molecule type" value="Genomic_DNA"/>
</dbReference>
<proteinExistence type="predicted"/>
<dbReference type="AlphaFoldDB" id="A0A2G9RNQ9"/>
<dbReference type="Gene3D" id="1.20.120.20">
    <property type="entry name" value="Apolipoprotein"/>
    <property type="match status" value="1"/>
</dbReference>
<reference evidence="3" key="1">
    <citation type="journal article" date="2017" name="Nat. Commun.">
        <title>The North American bullfrog draft genome provides insight into hormonal regulation of long noncoding RNA.</title>
        <authorList>
            <person name="Hammond S.A."/>
            <person name="Warren R.L."/>
            <person name="Vandervalk B.P."/>
            <person name="Kucuk E."/>
            <person name="Khan H."/>
            <person name="Gibb E.A."/>
            <person name="Pandoh P."/>
            <person name="Kirk H."/>
            <person name="Zhao Y."/>
            <person name="Jones M."/>
            <person name="Mungall A.J."/>
            <person name="Coope R."/>
            <person name="Pleasance S."/>
            <person name="Moore R.A."/>
            <person name="Holt R.A."/>
            <person name="Round J.M."/>
            <person name="Ohora S."/>
            <person name="Walle B.V."/>
            <person name="Veldhoen N."/>
            <person name="Helbing C.C."/>
            <person name="Birol I."/>
        </authorList>
    </citation>
    <scope>NUCLEOTIDE SEQUENCE [LARGE SCALE GENOMIC DNA]</scope>
</reference>